<evidence type="ECO:0000313" key="3">
    <source>
        <dbReference type="Proteomes" id="UP000014541"/>
    </source>
</evidence>
<keyword evidence="1" id="KW-0732">Signal</keyword>
<dbReference type="RefSeq" id="WP_016525147.1">
    <property type="nucleotide sequence ID" value="NZ_KE332518.1"/>
</dbReference>
<reference evidence="2 3" key="1">
    <citation type="submission" date="2013-04" db="EMBL/GenBank/DDBJ databases">
        <title>The Genome Sequence of Treponema maltophilum ATCC 51939.</title>
        <authorList>
            <consortium name="The Broad Institute Genomics Platform"/>
            <person name="Earl A."/>
            <person name="Ward D."/>
            <person name="Feldgarden M."/>
            <person name="Gevers D."/>
            <person name="Leonetti C."/>
            <person name="Blanton J.M."/>
            <person name="Dewhirst F.E."/>
            <person name="Izard J."/>
            <person name="Walker B."/>
            <person name="Young S."/>
            <person name="Zeng Q."/>
            <person name="Gargeya S."/>
            <person name="Fitzgerald M."/>
            <person name="Haas B."/>
            <person name="Abouelleil A."/>
            <person name="Allen A.W."/>
            <person name="Alvarado L."/>
            <person name="Arachchi H.M."/>
            <person name="Berlin A.M."/>
            <person name="Chapman S.B."/>
            <person name="Gainer-Dewar J."/>
            <person name="Goldberg J."/>
            <person name="Griggs A."/>
            <person name="Gujja S."/>
            <person name="Hansen M."/>
            <person name="Howarth C."/>
            <person name="Imamovic A."/>
            <person name="Ireland A."/>
            <person name="Larimer J."/>
            <person name="McCowan C."/>
            <person name="Murphy C."/>
            <person name="Pearson M."/>
            <person name="Poon T.W."/>
            <person name="Priest M."/>
            <person name="Roberts A."/>
            <person name="Saif S."/>
            <person name="Shea T."/>
            <person name="Sisk P."/>
            <person name="Sykes S."/>
            <person name="Wortman J."/>
            <person name="Nusbaum C."/>
            <person name="Birren B."/>
        </authorList>
    </citation>
    <scope>NUCLEOTIDE SEQUENCE [LARGE SCALE GENOMIC DNA]</scope>
    <source>
        <strain evidence="2 3">ATCC 51939</strain>
    </source>
</reference>
<gene>
    <name evidence="2" type="ORF">HMPREF9194_00853</name>
</gene>
<organism evidence="2 3">
    <name type="scientific">Treponema maltophilum ATCC 51939</name>
    <dbReference type="NCBI Taxonomy" id="1125699"/>
    <lineage>
        <taxon>Bacteria</taxon>
        <taxon>Pseudomonadati</taxon>
        <taxon>Spirochaetota</taxon>
        <taxon>Spirochaetia</taxon>
        <taxon>Spirochaetales</taxon>
        <taxon>Treponemataceae</taxon>
        <taxon>Treponema</taxon>
    </lineage>
</organism>
<accession>S3K0W5</accession>
<keyword evidence="3" id="KW-1185">Reference proteome</keyword>
<evidence type="ECO:0000313" key="2">
    <source>
        <dbReference type="EMBL" id="EPF30536.1"/>
    </source>
</evidence>
<evidence type="ECO:0000256" key="1">
    <source>
        <dbReference type="SAM" id="SignalP"/>
    </source>
</evidence>
<evidence type="ECO:0008006" key="4">
    <source>
        <dbReference type="Google" id="ProtNLM"/>
    </source>
</evidence>
<feature type="chain" id="PRO_5004511003" description="Lipoprotein" evidence="1">
    <location>
        <begin position="19"/>
        <end position="175"/>
    </location>
</feature>
<dbReference type="PROSITE" id="PS51257">
    <property type="entry name" value="PROKAR_LIPOPROTEIN"/>
    <property type="match status" value="1"/>
</dbReference>
<dbReference type="HOGENOM" id="CLU_1531863_0_0_12"/>
<name>S3K0W5_TREMA</name>
<protein>
    <recommendedName>
        <fullName evidence="4">Lipoprotein</fullName>
    </recommendedName>
</protein>
<dbReference type="PATRIC" id="fig|1125699.3.peg.869"/>
<dbReference type="AlphaFoldDB" id="S3K0W5"/>
<proteinExistence type="predicted"/>
<sequence>MKKIYLFFFAFLAFTSCIMNPSYLKKNYTFTNESSQKVSFSLPGYGSEIYTLQQNEKITKHIYSQPEIHFLKDFRTLYYERFVTETVIKDKPSWDLQIINLSDKKLVITEKDRNMGYFDDNGNMSPLEIEANTTKNTKLFSITPVFLIQFVPDSGYSPLSKLEKDKDSFKLFIYP</sequence>
<comment type="caution">
    <text evidence="2">The sequence shown here is derived from an EMBL/GenBank/DDBJ whole genome shotgun (WGS) entry which is preliminary data.</text>
</comment>
<dbReference type="Proteomes" id="UP000014541">
    <property type="component" value="Unassembled WGS sequence"/>
</dbReference>
<feature type="signal peptide" evidence="1">
    <location>
        <begin position="1"/>
        <end position="18"/>
    </location>
</feature>
<dbReference type="STRING" id="1125699.HMPREF9194_00853"/>
<dbReference type="EMBL" id="ATFF01000006">
    <property type="protein sequence ID" value="EPF30536.1"/>
    <property type="molecule type" value="Genomic_DNA"/>
</dbReference>